<sequence length="154" mass="15986">SGRAGHLRPGRRAGAPRPRPRPGVGDPRAGRARRPGRHRVQGAGVGRRLHAAVGARGHAADRPGDVLLASRAGRGAGTLRGALPRGGDQPGCGRAARARLDHGLHVPGRRGRRGVPGARPRPRGQPRPAGLRAGQAAHGHRRPGPAAPVPRRRL</sequence>
<feature type="non-terminal residue" evidence="2">
    <location>
        <position position="154"/>
    </location>
</feature>
<feature type="compositionally biased region" description="Low complexity" evidence="1">
    <location>
        <begin position="67"/>
        <end position="87"/>
    </location>
</feature>
<feature type="compositionally biased region" description="Basic residues" evidence="1">
    <location>
        <begin position="30"/>
        <end position="40"/>
    </location>
</feature>
<dbReference type="EMBL" id="CADCUP010000055">
    <property type="protein sequence ID" value="CAA9379551.1"/>
    <property type="molecule type" value="Genomic_DNA"/>
</dbReference>
<feature type="compositionally biased region" description="Basic residues" evidence="1">
    <location>
        <begin position="1"/>
        <end position="11"/>
    </location>
</feature>
<name>A0A6J4NAV5_9ACTN</name>
<feature type="compositionally biased region" description="Low complexity" evidence="1">
    <location>
        <begin position="12"/>
        <end position="27"/>
    </location>
</feature>
<evidence type="ECO:0000256" key="1">
    <source>
        <dbReference type="SAM" id="MobiDB-lite"/>
    </source>
</evidence>
<reference evidence="2" key="1">
    <citation type="submission" date="2020-02" db="EMBL/GenBank/DDBJ databases">
        <authorList>
            <person name="Meier V. D."/>
        </authorList>
    </citation>
    <scope>NUCLEOTIDE SEQUENCE</scope>
    <source>
        <strain evidence="2">AVDCRST_MAG06</strain>
    </source>
</reference>
<dbReference type="AlphaFoldDB" id="A0A6J4NAV5"/>
<feature type="region of interest" description="Disordered" evidence="1">
    <location>
        <begin position="1"/>
        <end position="154"/>
    </location>
</feature>
<proteinExistence type="predicted"/>
<evidence type="ECO:0000313" key="2">
    <source>
        <dbReference type="EMBL" id="CAA9379551.1"/>
    </source>
</evidence>
<feature type="non-terminal residue" evidence="2">
    <location>
        <position position="1"/>
    </location>
</feature>
<protein>
    <submittedName>
        <fullName evidence="2">Uncharacterized protein</fullName>
    </submittedName>
</protein>
<organism evidence="2">
    <name type="scientific">uncultured Nocardioides sp</name>
    <dbReference type="NCBI Taxonomy" id="198441"/>
    <lineage>
        <taxon>Bacteria</taxon>
        <taxon>Bacillati</taxon>
        <taxon>Actinomycetota</taxon>
        <taxon>Actinomycetes</taxon>
        <taxon>Propionibacteriales</taxon>
        <taxon>Nocardioidaceae</taxon>
        <taxon>Nocardioides</taxon>
        <taxon>environmental samples</taxon>
    </lineage>
</organism>
<accession>A0A6J4NAV5</accession>
<gene>
    <name evidence="2" type="ORF">AVDCRST_MAG06-822</name>
</gene>